<keyword evidence="3 13" id="KW-0963">Cytoplasm</keyword>
<dbReference type="PANTHER" id="PTHR43096">
    <property type="entry name" value="DNAJ HOMOLOG 1, MITOCHONDRIAL-RELATED"/>
    <property type="match status" value="1"/>
</dbReference>
<evidence type="ECO:0000256" key="11">
    <source>
        <dbReference type="ARBA" id="ARBA00061004"/>
    </source>
</evidence>
<dbReference type="GO" id="GO:0051082">
    <property type="term" value="F:unfolded protein binding"/>
    <property type="evidence" value="ECO:0007669"/>
    <property type="project" value="UniProtKB-UniRule"/>
</dbReference>
<evidence type="ECO:0000256" key="9">
    <source>
        <dbReference type="ARBA" id="ARBA00023016"/>
    </source>
</evidence>
<reference evidence="17 18" key="1">
    <citation type="submission" date="2016-10" db="EMBL/GenBank/DDBJ databases">
        <authorList>
            <person name="de Groot N.N."/>
        </authorList>
    </citation>
    <scope>NUCLEOTIDE SEQUENCE [LARGE SCALE GENOMIC DNA]</scope>
    <source>
        <strain evidence="17 18">DSM 23995</strain>
    </source>
</reference>
<keyword evidence="6 13" id="KW-0677">Repeat</keyword>
<dbReference type="GO" id="GO:0031072">
    <property type="term" value="F:heat shock protein binding"/>
    <property type="evidence" value="ECO:0007669"/>
    <property type="project" value="InterPro"/>
</dbReference>
<dbReference type="PROSITE" id="PS51188">
    <property type="entry name" value="ZF_CR"/>
    <property type="match status" value="1"/>
</dbReference>
<evidence type="ECO:0000256" key="5">
    <source>
        <dbReference type="ARBA" id="ARBA00022723"/>
    </source>
</evidence>
<dbReference type="CDD" id="cd10747">
    <property type="entry name" value="DnaJ_C"/>
    <property type="match status" value="1"/>
</dbReference>
<dbReference type="InterPro" id="IPR018253">
    <property type="entry name" value="DnaJ_domain_CS"/>
</dbReference>
<feature type="repeat" description="CXXCXGXG motif" evidence="13">
    <location>
        <begin position="198"/>
        <end position="205"/>
    </location>
</feature>
<dbReference type="PANTHER" id="PTHR43096:SF48">
    <property type="entry name" value="CHAPERONE PROTEIN DNAJ"/>
    <property type="match status" value="1"/>
</dbReference>
<name>A0A1I1ZAM6_9BACI</name>
<feature type="repeat" description="CXXCXGXG motif" evidence="13">
    <location>
        <begin position="184"/>
        <end position="191"/>
    </location>
</feature>
<dbReference type="Gene3D" id="2.60.260.20">
    <property type="entry name" value="Urease metallochaperone UreE, N-terminal domain"/>
    <property type="match status" value="2"/>
</dbReference>
<feature type="repeat" description="CXXCXGXG motif" evidence="13">
    <location>
        <begin position="141"/>
        <end position="148"/>
    </location>
</feature>
<dbReference type="NCBIfam" id="NF010869">
    <property type="entry name" value="PRK14276.1"/>
    <property type="match status" value="1"/>
</dbReference>
<comment type="subcellular location">
    <subcellularLocation>
        <location evidence="1 13">Cytoplasm</location>
    </subcellularLocation>
</comment>
<dbReference type="GO" id="GO:0005737">
    <property type="term" value="C:cytoplasm"/>
    <property type="evidence" value="ECO:0007669"/>
    <property type="project" value="UniProtKB-SubCell"/>
</dbReference>
<dbReference type="HAMAP" id="MF_01152">
    <property type="entry name" value="DnaJ"/>
    <property type="match status" value="1"/>
</dbReference>
<evidence type="ECO:0000256" key="14">
    <source>
        <dbReference type="PROSITE-ProRule" id="PRU00546"/>
    </source>
</evidence>
<keyword evidence="9 13" id="KW-0346">Stress response</keyword>
<evidence type="ECO:0000256" key="4">
    <source>
        <dbReference type="ARBA" id="ARBA00022705"/>
    </source>
</evidence>
<feature type="binding site" evidence="13">
    <location>
        <position position="144"/>
    </location>
    <ligand>
        <name>Zn(2+)</name>
        <dbReference type="ChEBI" id="CHEBI:29105"/>
        <label>1</label>
    </ligand>
</feature>
<dbReference type="Gene3D" id="1.10.287.110">
    <property type="entry name" value="DnaJ domain"/>
    <property type="match status" value="1"/>
</dbReference>
<feature type="binding site" evidence="13">
    <location>
        <position position="184"/>
    </location>
    <ligand>
        <name>Zn(2+)</name>
        <dbReference type="ChEBI" id="CHEBI:29105"/>
        <label>2</label>
    </ligand>
</feature>
<feature type="repeat" description="CXXCXGXG motif" evidence="13">
    <location>
        <begin position="158"/>
        <end position="165"/>
    </location>
</feature>
<feature type="binding site" evidence="13">
    <location>
        <position position="187"/>
    </location>
    <ligand>
        <name>Zn(2+)</name>
        <dbReference type="ChEBI" id="CHEBI:29105"/>
        <label>2</label>
    </ligand>
</feature>
<evidence type="ECO:0000256" key="8">
    <source>
        <dbReference type="ARBA" id="ARBA00022833"/>
    </source>
</evidence>
<keyword evidence="4 13" id="KW-0235">DNA replication</keyword>
<dbReference type="Gene3D" id="2.10.230.10">
    <property type="entry name" value="Heat shock protein DnaJ, cysteine-rich domain"/>
    <property type="match status" value="1"/>
</dbReference>
<dbReference type="RefSeq" id="WP_091657785.1">
    <property type="nucleotide sequence ID" value="NZ_FONT01000001.1"/>
</dbReference>
<evidence type="ECO:0000256" key="12">
    <source>
        <dbReference type="ARBA" id="ARBA00067609"/>
    </source>
</evidence>
<dbReference type="CDD" id="cd10719">
    <property type="entry name" value="DnaJ_zf"/>
    <property type="match status" value="1"/>
</dbReference>
<evidence type="ECO:0000313" key="18">
    <source>
        <dbReference type="Proteomes" id="UP000199516"/>
    </source>
</evidence>
<dbReference type="SMART" id="SM00271">
    <property type="entry name" value="DnaJ"/>
    <property type="match status" value="1"/>
</dbReference>
<dbReference type="FunFam" id="1.10.287.110:FF:000031">
    <property type="entry name" value="Molecular chaperone DnaJ"/>
    <property type="match status" value="1"/>
</dbReference>
<dbReference type="PRINTS" id="PR00625">
    <property type="entry name" value="JDOMAIN"/>
</dbReference>
<evidence type="ECO:0000256" key="7">
    <source>
        <dbReference type="ARBA" id="ARBA00022771"/>
    </source>
</evidence>
<dbReference type="EMBL" id="FONT01000001">
    <property type="protein sequence ID" value="SFE28737.1"/>
    <property type="molecule type" value="Genomic_DNA"/>
</dbReference>
<dbReference type="PROSITE" id="PS00636">
    <property type="entry name" value="DNAJ_1"/>
    <property type="match status" value="1"/>
</dbReference>
<evidence type="ECO:0000256" key="6">
    <source>
        <dbReference type="ARBA" id="ARBA00022737"/>
    </source>
</evidence>
<feature type="binding site" evidence="13">
    <location>
        <position position="141"/>
    </location>
    <ligand>
        <name>Zn(2+)</name>
        <dbReference type="ChEBI" id="CHEBI:29105"/>
        <label>1</label>
    </ligand>
</feature>
<dbReference type="CDD" id="cd06257">
    <property type="entry name" value="DnaJ"/>
    <property type="match status" value="1"/>
</dbReference>
<evidence type="ECO:0000313" key="17">
    <source>
        <dbReference type="EMBL" id="SFE28737.1"/>
    </source>
</evidence>
<dbReference type="GO" id="GO:0009408">
    <property type="term" value="P:response to heat"/>
    <property type="evidence" value="ECO:0007669"/>
    <property type="project" value="InterPro"/>
</dbReference>
<dbReference type="Proteomes" id="UP000199516">
    <property type="component" value="Unassembled WGS sequence"/>
</dbReference>
<feature type="domain" description="CR-type" evidence="16">
    <location>
        <begin position="128"/>
        <end position="210"/>
    </location>
</feature>
<dbReference type="SUPFAM" id="SSF49493">
    <property type="entry name" value="HSP40/DnaJ peptide-binding domain"/>
    <property type="match status" value="2"/>
</dbReference>
<evidence type="ECO:0000256" key="1">
    <source>
        <dbReference type="ARBA" id="ARBA00004496"/>
    </source>
</evidence>
<comment type="similarity">
    <text evidence="11 13">Belongs to the DnaJ family.</text>
</comment>
<comment type="subunit">
    <text evidence="2 13">Homodimer.</text>
</comment>
<dbReference type="AlphaFoldDB" id="A0A1I1ZAM6"/>
<dbReference type="GO" id="GO:0005524">
    <property type="term" value="F:ATP binding"/>
    <property type="evidence" value="ECO:0007669"/>
    <property type="project" value="InterPro"/>
</dbReference>
<accession>A0A1I1ZAM6</accession>
<feature type="binding site" evidence="13">
    <location>
        <position position="201"/>
    </location>
    <ligand>
        <name>Zn(2+)</name>
        <dbReference type="ChEBI" id="CHEBI:29105"/>
        <label>1</label>
    </ligand>
</feature>
<dbReference type="OrthoDB" id="9779889at2"/>
<dbReference type="InterPro" id="IPR001623">
    <property type="entry name" value="DnaJ_domain"/>
</dbReference>
<evidence type="ECO:0000256" key="10">
    <source>
        <dbReference type="ARBA" id="ARBA00023186"/>
    </source>
</evidence>
<keyword evidence="5 13" id="KW-0479">Metal-binding</keyword>
<dbReference type="InterPro" id="IPR008971">
    <property type="entry name" value="HSP40/DnaJ_pept-bd"/>
</dbReference>
<organism evidence="17 18">
    <name type="scientific">Alteribacillus iranensis</name>
    <dbReference type="NCBI Taxonomy" id="930128"/>
    <lineage>
        <taxon>Bacteria</taxon>
        <taxon>Bacillati</taxon>
        <taxon>Bacillota</taxon>
        <taxon>Bacilli</taxon>
        <taxon>Bacillales</taxon>
        <taxon>Bacillaceae</taxon>
        <taxon>Alteribacillus</taxon>
    </lineage>
</organism>
<feature type="binding site" evidence="13">
    <location>
        <position position="158"/>
    </location>
    <ligand>
        <name>Zn(2+)</name>
        <dbReference type="ChEBI" id="CHEBI:29105"/>
        <label>2</label>
    </ligand>
</feature>
<dbReference type="InterPro" id="IPR012724">
    <property type="entry name" value="DnaJ"/>
</dbReference>
<gene>
    <name evidence="13" type="primary">dnaJ</name>
    <name evidence="17" type="ORF">SAMN05192532_101132</name>
</gene>
<feature type="binding site" evidence="13">
    <location>
        <position position="161"/>
    </location>
    <ligand>
        <name>Zn(2+)</name>
        <dbReference type="ChEBI" id="CHEBI:29105"/>
        <label>2</label>
    </ligand>
</feature>
<keyword evidence="8 13" id="KW-0862">Zinc</keyword>
<comment type="function">
    <text evidence="13">Participates actively in the response to hyperosmotic and heat shock by preventing the aggregation of stress-denatured proteins and by disaggregating proteins, also in an autonomous, DnaK-independent fashion. Unfolded proteins bind initially to DnaJ; upon interaction with the DnaJ-bound protein, DnaK hydrolyzes its bound ATP, resulting in the formation of a stable complex. GrpE releases ADP from DnaK; ATP binding to DnaK triggers the release of the substrate protein, thus completing the reaction cycle. Several rounds of ATP-dependent interactions between DnaJ, DnaK and GrpE are required for fully efficient folding. Also involved, together with DnaK and GrpE, in the DNA replication of plasmids through activation of initiation proteins.</text>
</comment>
<dbReference type="NCBIfam" id="NF008035">
    <property type="entry name" value="PRK10767.1"/>
    <property type="match status" value="1"/>
</dbReference>
<dbReference type="STRING" id="930128.SAMN05192532_101132"/>
<evidence type="ECO:0000256" key="3">
    <source>
        <dbReference type="ARBA" id="ARBA00022490"/>
    </source>
</evidence>
<comment type="domain">
    <text evidence="13">The J domain is necessary and sufficient to stimulate DnaK ATPase activity. Zinc center 1 plays an important role in the autonomous, DnaK-independent chaperone activity of DnaJ. Zinc center 2 is essential for interaction with DnaK and for DnaJ activity.</text>
</comment>
<comment type="cofactor">
    <cofactor evidence="13">
        <name>Zn(2+)</name>
        <dbReference type="ChEBI" id="CHEBI:29105"/>
    </cofactor>
    <text evidence="13">Binds 2 Zn(2+) ions per monomer.</text>
</comment>
<dbReference type="SUPFAM" id="SSF46565">
    <property type="entry name" value="Chaperone J-domain"/>
    <property type="match status" value="1"/>
</dbReference>
<keyword evidence="10 13" id="KW-0143">Chaperone</keyword>
<evidence type="ECO:0000259" key="15">
    <source>
        <dbReference type="PROSITE" id="PS50076"/>
    </source>
</evidence>
<dbReference type="NCBIfam" id="NF010873">
    <property type="entry name" value="PRK14280.1"/>
    <property type="match status" value="1"/>
</dbReference>
<dbReference type="Pfam" id="PF00226">
    <property type="entry name" value="DnaJ"/>
    <property type="match status" value="1"/>
</dbReference>
<protein>
    <recommendedName>
        <fullName evidence="12 13">Chaperone protein DnaJ</fullName>
    </recommendedName>
</protein>
<evidence type="ECO:0000256" key="13">
    <source>
        <dbReference type="HAMAP-Rule" id="MF_01152"/>
    </source>
</evidence>
<dbReference type="GO" id="GO:0006260">
    <property type="term" value="P:DNA replication"/>
    <property type="evidence" value="ECO:0007669"/>
    <property type="project" value="UniProtKB-KW"/>
</dbReference>
<dbReference type="GO" id="GO:0008270">
    <property type="term" value="F:zinc ion binding"/>
    <property type="evidence" value="ECO:0007669"/>
    <property type="project" value="UniProtKB-UniRule"/>
</dbReference>
<dbReference type="InterPro" id="IPR002939">
    <property type="entry name" value="DnaJ_C"/>
</dbReference>
<dbReference type="SUPFAM" id="SSF57938">
    <property type="entry name" value="DnaJ/Hsp40 cysteine-rich domain"/>
    <property type="match status" value="1"/>
</dbReference>
<sequence length="372" mass="40926">MSKRDYYETLGVDKDSSTDEIKKAYRKLARKYHPDVNKADDAEEKFKEVKEAYDVLSDPQKKSNYDRFGHADPNQGFGGAGAGADFGGFSDIFDMFFGGGGRRDPNAPRQGADLQYTMTLSFKEAAFGKETEIEIPREENCDTCSGSGAKPGTSPETCTTCGGSGQLNIEQNTPFGRVVNRRVCDRCQGSGQIIKDKCRTCGGDGKIQKNKKISIRVPEGVDHGQRIRVAGQGEPGVNGGPNGDLYVVFSVRPHEFFERDGDDVFCEMPITFVQAALGDEIEVPTLRGKVKLKVPAGTQTGTSFRLRGKGIANVHGRGQGDQHIVVRIITPKKLDERQKELLREFAATSGDDQVDEQHHNFFDKVKRAFKGE</sequence>
<dbReference type="NCBIfam" id="TIGR02349">
    <property type="entry name" value="DnaJ_bact"/>
    <property type="match status" value="1"/>
</dbReference>
<feature type="zinc finger region" description="CR-type" evidence="14">
    <location>
        <begin position="128"/>
        <end position="210"/>
    </location>
</feature>
<dbReference type="Pfam" id="PF01556">
    <property type="entry name" value="DnaJ_C"/>
    <property type="match status" value="1"/>
</dbReference>
<proteinExistence type="inferred from homology"/>
<evidence type="ECO:0000259" key="16">
    <source>
        <dbReference type="PROSITE" id="PS51188"/>
    </source>
</evidence>
<dbReference type="FunFam" id="2.10.230.10:FF:000002">
    <property type="entry name" value="Molecular chaperone DnaJ"/>
    <property type="match status" value="1"/>
</dbReference>
<dbReference type="InterPro" id="IPR036410">
    <property type="entry name" value="HSP_DnaJ_Cys-rich_dom_sf"/>
</dbReference>
<dbReference type="Pfam" id="PF00684">
    <property type="entry name" value="DnaJ_CXXCXGXG"/>
    <property type="match status" value="1"/>
</dbReference>
<feature type="domain" description="J" evidence="15">
    <location>
        <begin position="5"/>
        <end position="69"/>
    </location>
</feature>
<dbReference type="InterPro" id="IPR001305">
    <property type="entry name" value="HSP_DnaJ_Cys-rich_dom"/>
</dbReference>
<feature type="binding site" evidence="13">
    <location>
        <position position="198"/>
    </location>
    <ligand>
        <name>Zn(2+)</name>
        <dbReference type="ChEBI" id="CHEBI:29105"/>
        <label>1</label>
    </ligand>
</feature>
<dbReference type="GO" id="GO:0042026">
    <property type="term" value="P:protein refolding"/>
    <property type="evidence" value="ECO:0007669"/>
    <property type="project" value="TreeGrafter"/>
</dbReference>
<evidence type="ECO:0000256" key="2">
    <source>
        <dbReference type="ARBA" id="ARBA00011738"/>
    </source>
</evidence>
<keyword evidence="18" id="KW-1185">Reference proteome</keyword>
<dbReference type="FunFam" id="2.60.260.20:FF:000004">
    <property type="entry name" value="Molecular chaperone DnaJ"/>
    <property type="match status" value="1"/>
</dbReference>
<dbReference type="PROSITE" id="PS50076">
    <property type="entry name" value="DNAJ_2"/>
    <property type="match status" value="1"/>
</dbReference>
<keyword evidence="7 13" id="KW-0863">Zinc-finger</keyword>
<dbReference type="InterPro" id="IPR036869">
    <property type="entry name" value="J_dom_sf"/>
</dbReference>